<dbReference type="OrthoDB" id="9993283at2759"/>
<protein>
    <submittedName>
        <fullName evidence="3">Uncharacterized protein</fullName>
    </submittedName>
</protein>
<dbReference type="KEGG" id="spu:764703"/>
<feature type="compositionally biased region" description="Polar residues" evidence="1">
    <location>
        <begin position="241"/>
        <end position="253"/>
    </location>
</feature>
<name>A0A7M7GA76_STRPU</name>
<feature type="transmembrane region" description="Helical" evidence="2">
    <location>
        <begin position="118"/>
        <end position="135"/>
    </location>
</feature>
<sequence length="253" mass="28590">MPCFLSTIQSPIQAFLRPAVWIPGLNRLHSHREQWVSLSGTADQLVDDLIQAVDRVAESDPKTTYAVKQVDREKHKVQIYNWTWAEWLDVVEIEFRDGANGGVEAKCFSFSSGFLPTWFPLCFLFNVLFFWLPFYDNKFNSTRLERLRVTMATECRLVPKKDQESNETTPIVSDKRSPTSSPPRQTSPTSTEATPTETKHDAMATEHSQEEAMPTNMDKPPAKNEASTGFEGTDSDEALRTSRSVPSTEPVNA</sequence>
<evidence type="ECO:0000313" key="3">
    <source>
        <dbReference type="EnsemblMetazoa" id="XP_001201153"/>
    </source>
</evidence>
<organism evidence="3 4">
    <name type="scientific">Strongylocentrotus purpuratus</name>
    <name type="common">Purple sea urchin</name>
    <dbReference type="NCBI Taxonomy" id="7668"/>
    <lineage>
        <taxon>Eukaryota</taxon>
        <taxon>Metazoa</taxon>
        <taxon>Echinodermata</taxon>
        <taxon>Eleutherozoa</taxon>
        <taxon>Echinozoa</taxon>
        <taxon>Echinoidea</taxon>
        <taxon>Euechinoidea</taxon>
        <taxon>Echinacea</taxon>
        <taxon>Camarodonta</taxon>
        <taxon>Echinidea</taxon>
        <taxon>Strongylocentrotidae</taxon>
        <taxon>Strongylocentrotus</taxon>
    </lineage>
</organism>
<keyword evidence="4" id="KW-1185">Reference proteome</keyword>
<evidence type="ECO:0000313" key="4">
    <source>
        <dbReference type="Proteomes" id="UP000007110"/>
    </source>
</evidence>
<feature type="region of interest" description="Disordered" evidence="1">
    <location>
        <begin position="160"/>
        <end position="253"/>
    </location>
</feature>
<reference evidence="3" key="2">
    <citation type="submission" date="2021-01" db="UniProtKB">
        <authorList>
            <consortium name="EnsemblMetazoa"/>
        </authorList>
    </citation>
    <scope>IDENTIFICATION</scope>
</reference>
<dbReference type="EnsemblMetazoa" id="XM_001201153">
    <property type="protein sequence ID" value="XP_001201153"/>
    <property type="gene ID" value="LOC764703"/>
</dbReference>
<proteinExistence type="predicted"/>
<keyword evidence="2" id="KW-0472">Membrane</keyword>
<feature type="compositionally biased region" description="Basic and acidic residues" evidence="1">
    <location>
        <begin position="197"/>
        <end position="210"/>
    </location>
</feature>
<feature type="compositionally biased region" description="Low complexity" evidence="1">
    <location>
        <begin position="178"/>
        <end position="196"/>
    </location>
</feature>
<evidence type="ECO:0000256" key="2">
    <source>
        <dbReference type="SAM" id="Phobius"/>
    </source>
</evidence>
<dbReference type="AlphaFoldDB" id="A0A7M7GA76"/>
<dbReference type="Proteomes" id="UP000007110">
    <property type="component" value="Unassembled WGS sequence"/>
</dbReference>
<evidence type="ECO:0000256" key="1">
    <source>
        <dbReference type="SAM" id="MobiDB-lite"/>
    </source>
</evidence>
<dbReference type="InParanoid" id="A0A7M7GA76"/>
<accession>A0A7M7GA76</accession>
<dbReference type="RefSeq" id="XP_001201153.1">
    <property type="nucleotide sequence ID" value="XM_001201153.4"/>
</dbReference>
<keyword evidence="2" id="KW-1133">Transmembrane helix</keyword>
<reference evidence="4" key="1">
    <citation type="submission" date="2015-02" db="EMBL/GenBank/DDBJ databases">
        <title>Genome sequencing for Strongylocentrotus purpuratus.</title>
        <authorList>
            <person name="Murali S."/>
            <person name="Liu Y."/>
            <person name="Vee V."/>
            <person name="English A."/>
            <person name="Wang M."/>
            <person name="Skinner E."/>
            <person name="Han Y."/>
            <person name="Muzny D.M."/>
            <person name="Worley K.C."/>
            <person name="Gibbs R.A."/>
        </authorList>
    </citation>
    <scope>NUCLEOTIDE SEQUENCE</scope>
</reference>
<dbReference type="GeneID" id="764703"/>
<keyword evidence="2" id="KW-0812">Transmembrane</keyword>
<dbReference type="OMA" id="VEAKCFS"/>